<gene>
    <name evidence="2" type="ORF">OCL97_09955</name>
</gene>
<keyword evidence="3" id="KW-1185">Reference proteome</keyword>
<keyword evidence="1" id="KW-0732">Signal</keyword>
<proteinExistence type="predicted"/>
<evidence type="ECO:0000313" key="2">
    <source>
        <dbReference type="EMBL" id="MFD3264281.1"/>
    </source>
</evidence>
<organism evidence="2 3">
    <name type="scientific">Phenylobacterium ferrooxidans</name>
    <dbReference type="NCBI Taxonomy" id="2982689"/>
    <lineage>
        <taxon>Bacteria</taxon>
        <taxon>Pseudomonadati</taxon>
        <taxon>Pseudomonadota</taxon>
        <taxon>Alphaproteobacteria</taxon>
        <taxon>Caulobacterales</taxon>
        <taxon>Caulobacteraceae</taxon>
        <taxon>Phenylobacterium</taxon>
    </lineage>
</organism>
<dbReference type="RefSeq" id="WP_377369797.1">
    <property type="nucleotide sequence ID" value="NZ_JAOTJD010000016.1"/>
</dbReference>
<dbReference type="EMBL" id="JAOTJD010000016">
    <property type="protein sequence ID" value="MFD3264281.1"/>
    <property type="molecule type" value="Genomic_DNA"/>
</dbReference>
<evidence type="ECO:0000313" key="3">
    <source>
        <dbReference type="Proteomes" id="UP001598130"/>
    </source>
</evidence>
<feature type="signal peptide" evidence="1">
    <location>
        <begin position="1"/>
        <end position="20"/>
    </location>
</feature>
<protein>
    <submittedName>
        <fullName evidence="2">Uncharacterized protein</fullName>
    </submittedName>
</protein>
<comment type="caution">
    <text evidence="2">The sequence shown here is derived from an EMBL/GenBank/DDBJ whole genome shotgun (WGS) entry which is preliminary data.</text>
</comment>
<name>A0ABW6CQA7_9CAUL</name>
<reference evidence="2 3" key="1">
    <citation type="submission" date="2022-09" db="EMBL/GenBank/DDBJ databases">
        <title>New species of Phenylobacterium.</title>
        <authorList>
            <person name="Mieszkin S."/>
        </authorList>
    </citation>
    <scope>NUCLEOTIDE SEQUENCE [LARGE SCALE GENOMIC DNA]</scope>
    <source>
        <strain evidence="2 3">HK31-G</strain>
    </source>
</reference>
<dbReference type="Proteomes" id="UP001598130">
    <property type="component" value="Unassembled WGS sequence"/>
</dbReference>
<feature type="chain" id="PRO_5045262185" evidence="1">
    <location>
        <begin position="21"/>
        <end position="101"/>
    </location>
</feature>
<accession>A0ABW6CQA7</accession>
<evidence type="ECO:0000256" key="1">
    <source>
        <dbReference type="SAM" id="SignalP"/>
    </source>
</evidence>
<sequence length="101" mass="10352">MKKTLAAGLVGLSLSFGLMAAAPAMAQAAAALSTDSTPIETLVANPAAKAVLEKNIPGISTHEAYDQFKAMTLTQVAPMSQGAVTDEIIKKVQADLDALPK</sequence>